<dbReference type="STRING" id="1770058.A3840_03295"/>
<evidence type="ECO:0000259" key="3">
    <source>
        <dbReference type="Pfam" id="PF00561"/>
    </source>
</evidence>
<evidence type="ECO:0000256" key="1">
    <source>
        <dbReference type="ARBA" id="ARBA00022801"/>
    </source>
</evidence>
<dbReference type="GO" id="GO:0016020">
    <property type="term" value="C:membrane"/>
    <property type="evidence" value="ECO:0007669"/>
    <property type="project" value="TreeGrafter"/>
</dbReference>
<proteinExistence type="predicted"/>
<evidence type="ECO:0000313" key="4">
    <source>
        <dbReference type="EMBL" id="OAM79295.1"/>
    </source>
</evidence>
<dbReference type="PANTHER" id="PTHR43798:SF31">
    <property type="entry name" value="AB HYDROLASE SUPERFAMILY PROTEIN YCLE"/>
    <property type="match status" value="1"/>
</dbReference>
<dbReference type="GO" id="GO:0016787">
    <property type="term" value="F:hydrolase activity"/>
    <property type="evidence" value="ECO:0007669"/>
    <property type="project" value="UniProtKB-KW"/>
</dbReference>
<comment type="caution">
    <text evidence="4">The sequence shown here is derived from an EMBL/GenBank/DDBJ whole genome shotgun (WGS) entry which is preliminary data.</text>
</comment>
<sequence length="299" mass="32869">MRLSSGGIGYRDTGGPGLPIVFVHGVCGSKEVFRHQFAEALTGSFRLIAFDLPGHGASDDASDAQKSYSIRALADTTLDVMNYLRLPRALIVGWSLGGHIAMELMARFPERLAGVVSLGAPPLAPGRLEAMRGFRMHWDLALARKAEFTTRDAERWQRLCYGPDADGMDFAAILRADGRMRPEVSKSLLKGEVADERQVVETSPVPLAMINGAEDPILRVRYLQKPAYANLWEGRPHLIPGAGHAAFLSHPNSFNVLLHRFASEMALRFPGPYQTDKAKVSPPDFARAAEPRSRRRAAR</sequence>
<organism evidence="4 5">
    <name type="scientific">Devosia elaeis</name>
    <dbReference type="NCBI Taxonomy" id="1770058"/>
    <lineage>
        <taxon>Bacteria</taxon>
        <taxon>Pseudomonadati</taxon>
        <taxon>Pseudomonadota</taxon>
        <taxon>Alphaproteobacteria</taxon>
        <taxon>Hyphomicrobiales</taxon>
        <taxon>Devosiaceae</taxon>
        <taxon>Devosia</taxon>
    </lineage>
</organism>
<keyword evidence="5" id="KW-1185">Reference proteome</keyword>
<dbReference type="InterPro" id="IPR029058">
    <property type="entry name" value="AB_hydrolase_fold"/>
</dbReference>
<dbReference type="Pfam" id="PF00561">
    <property type="entry name" value="Abhydrolase_1"/>
    <property type="match status" value="1"/>
</dbReference>
<dbReference type="PRINTS" id="PR00111">
    <property type="entry name" value="ABHYDROLASE"/>
</dbReference>
<evidence type="ECO:0000256" key="2">
    <source>
        <dbReference type="SAM" id="MobiDB-lite"/>
    </source>
</evidence>
<dbReference type="EMBL" id="LVVY01000063">
    <property type="protein sequence ID" value="OAM79295.1"/>
    <property type="molecule type" value="Genomic_DNA"/>
</dbReference>
<dbReference type="InterPro" id="IPR000073">
    <property type="entry name" value="AB_hydrolase_1"/>
</dbReference>
<dbReference type="Gene3D" id="3.40.50.1820">
    <property type="entry name" value="alpha/beta hydrolase"/>
    <property type="match status" value="1"/>
</dbReference>
<dbReference type="SUPFAM" id="SSF53474">
    <property type="entry name" value="alpha/beta-Hydrolases"/>
    <property type="match status" value="1"/>
</dbReference>
<protein>
    <recommendedName>
        <fullName evidence="3">AB hydrolase-1 domain-containing protein</fullName>
    </recommendedName>
</protein>
<evidence type="ECO:0000313" key="5">
    <source>
        <dbReference type="Proteomes" id="UP000078389"/>
    </source>
</evidence>
<dbReference type="PANTHER" id="PTHR43798">
    <property type="entry name" value="MONOACYLGLYCEROL LIPASE"/>
    <property type="match status" value="1"/>
</dbReference>
<dbReference type="AlphaFoldDB" id="A0A178I535"/>
<dbReference type="InterPro" id="IPR050266">
    <property type="entry name" value="AB_hydrolase_sf"/>
</dbReference>
<gene>
    <name evidence="4" type="ORF">A3840_03295</name>
</gene>
<feature type="region of interest" description="Disordered" evidence="2">
    <location>
        <begin position="273"/>
        <end position="299"/>
    </location>
</feature>
<keyword evidence="1" id="KW-0378">Hydrolase</keyword>
<reference evidence="4 5" key="1">
    <citation type="submission" date="2016-03" db="EMBL/GenBank/DDBJ databases">
        <title>Genome sequencing of Devosia sp. S37.</title>
        <authorList>
            <person name="Mohd Nor M."/>
        </authorList>
    </citation>
    <scope>NUCLEOTIDE SEQUENCE [LARGE SCALE GENOMIC DNA]</scope>
    <source>
        <strain evidence="4 5">S37</strain>
    </source>
</reference>
<dbReference type="Proteomes" id="UP000078389">
    <property type="component" value="Unassembled WGS sequence"/>
</dbReference>
<name>A0A178I535_9HYPH</name>
<feature type="domain" description="AB hydrolase-1" evidence="3">
    <location>
        <begin position="19"/>
        <end position="251"/>
    </location>
</feature>
<accession>A0A178I535</accession>